<dbReference type="KEGG" id="fcy:FRACYDRAFT_240312"/>
<evidence type="ECO:0000313" key="4">
    <source>
        <dbReference type="EMBL" id="OEU15617.1"/>
    </source>
</evidence>
<keyword evidence="2" id="KW-1133">Transmembrane helix</keyword>
<keyword evidence="2" id="KW-0472">Membrane</keyword>
<gene>
    <name evidence="4" type="ORF">FRACYDRAFT_240312</name>
</gene>
<dbReference type="InParanoid" id="A0A1E7FBS8"/>
<dbReference type="PANTHER" id="PTHR11935">
    <property type="entry name" value="BETA LACTAMASE DOMAIN"/>
    <property type="match status" value="1"/>
</dbReference>
<proteinExistence type="predicted"/>
<dbReference type="EMBL" id="KV784359">
    <property type="protein sequence ID" value="OEU15617.1"/>
    <property type="molecule type" value="Genomic_DNA"/>
</dbReference>
<dbReference type="PANTHER" id="PTHR11935:SF116">
    <property type="entry name" value="HYDROLASE PNKD-RELATED"/>
    <property type="match status" value="1"/>
</dbReference>
<dbReference type="Proteomes" id="UP000095751">
    <property type="component" value="Unassembled WGS sequence"/>
</dbReference>
<evidence type="ECO:0000259" key="3">
    <source>
        <dbReference type="SMART" id="SM00849"/>
    </source>
</evidence>
<dbReference type="InterPro" id="IPR001279">
    <property type="entry name" value="Metallo-B-lactamas"/>
</dbReference>
<keyword evidence="5" id="KW-1185">Reference proteome</keyword>
<dbReference type="OrthoDB" id="40132at2759"/>
<dbReference type="InterPro" id="IPR036866">
    <property type="entry name" value="RibonucZ/Hydroxyglut_hydro"/>
</dbReference>
<organism evidence="4 5">
    <name type="scientific">Fragilariopsis cylindrus CCMP1102</name>
    <dbReference type="NCBI Taxonomy" id="635003"/>
    <lineage>
        <taxon>Eukaryota</taxon>
        <taxon>Sar</taxon>
        <taxon>Stramenopiles</taxon>
        <taxon>Ochrophyta</taxon>
        <taxon>Bacillariophyta</taxon>
        <taxon>Bacillariophyceae</taxon>
        <taxon>Bacillariophycidae</taxon>
        <taxon>Bacillariales</taxon>
        <taxon>Bacillariaceae</taxon>
        <taxon>Fragilariopsis</taxon>
    </lineage>
</organism>
<keyword evidence="2" id="KW-0812">Transmembrane</keyword>
<keyword evidence="4" id="KW-0378">Hydrolase</keyword>
<feature type="region of interest" description="Disordered" evidence="1">
    <location>
        <begin position="1"/>
        <end position="30"/>
    </location>
</feature>
<evidence type="ECO:0000256" key="2">
    <source>
        <dbReference type="SAM" id="Phobius"/>
    </source>
</evidence>
<dbReference type="SUPFAM" id="SSF56281">
    <property type="entry name" value="Metallo-hydrolase/oxidoreductase"/>
    <property type="match status" value="1"/>
</dbReference>
<evidence type="ECO:0000313" key="5">
    <source>
        <dbReference type="Proteomes" id="UP000095751"/>
    </source>
</evidence>
<name>A0A1E7FBS8_9STRA</name>
<reference evidence="4 5" key="1">
    <citation type="submission" date="2016-09" db="EMBL/GenBank/DDBJ databases">
        <title>Extensive genetic diversity and differential bi-allelic expression allows diatom success in the polar Southern Ocean.</title>
        <authorList>
            <consortium name="DOE Joint Genome Institute"/>
            <person name="Mock T."/>
            <person name="Otillar R.P."/>
            <person name="Strauss J."/>
            <person name="Dupont C."/>
            <person name="Frickenhaus S."/>
            <person name="Maumus F."/>
            <person name="Mcmullan M."/>
            <person name="Sanges R."/>
            <person name="Schmutz J."/>
            <person name="Toseland A."/>
            <person name="Valas R."/>
            <person name="Veluchamy A."/>
            <person name="Ward B.J."/>
            <person name="Allen A."/>
            <person name="Barry K."/>
            <person name="Falciatore A."/>
            <person name="Ferrante M."/>
            <person name="Fortunato A.E."/>
            <person name="Gloeckner G."/>
            <person name="Gruber A."/>
            <person name="Hipkin R."/>
            <person name="Janech M."/>
            <person name="Kroth P."/>
            <person name="Leese F."/>
            <person name="Lindquist E."/>
            <person name="Lyon B.R."/>
            <person name="Martin J."/>
            <person name="Mayer C."/>
            <person name="Parker M."/>
            <person name="Quesneville H."/>
            <person name="Raymond J."/>
            <person name="Uhlig C."/>
            <person name="Valentin K.U."/>
            <person name="Worden A.Z."/>
            <person name="Armbrust E.V."/>
            <person name="Bowler C."/>
            <person name="Green B."/>
            <person name="Moulton V."/>
            <person name="Van Oosterhout C."/>
            <person name="Grigoriev I."/>
        </authorList>
    </citation>
    <scope>NUCLEOTIDE SEQUENCE [LARGE SCALE GENOMIC DNA]</scope>
    <source>
        <strain evidence="4 5">CCMP1102</strain>
    </source>
</reference>
<protein>
    <submittedName>
        <fullName evidence="4">Metallo-hydrolase/oxidoreductase</fullName>
    </submittedName>
</protein>
<feature type="transmembrane region" description="Helical" evidence="2">
    <location>
        <begin position="54"/>
        <end position="84"/>
    </location>
</feature>
<dbReference type="GO" id="GO:0016787">
    <property type="term" value="F:hydrolase activity"/>
    <property type="evidence" value="ECO:0007669"/>
    <property type="project" value="UniProtKB-KW"/>
</dbReference>
<accession>A0A1E7FBS8</accession>
<feature type="domain" description="Metallo-beta-lactamase" evidence="3">
    <location>
        <begin position="154"/>
        <end position="344"/>
    </location>
</feature>
<dbReference type="Gene3D" id="3.60.15.10">
    <property type="entry name" value="Ribonuclease Z/Hydroxyacylglutathione hydrolase-like"/>
    <property type="match status" value="1"/>
</dbReference>
<sequence>MSVSDDKSNDHGVGNVNSTTDINNDRNEQQESDVQCWGSIFREFRHSSCMMRPLTLVMILLLGMFFIVTLLFQCPALILGFFLAPVLKRNSWYVEFLYSLPVGRWGHFLLMSFTSKMRHKAHDKNRGFHSRTVEQKIEVVPGRVYIHFLPQWLDNIGYLIVCLPEPTAEDLYPTPPVGLIIDCGEMEAVVRSIELIQEYHYDKNPIQLQSILSTHKHHDHTGGNDGLLNHPIGIDIRHVFGGAVEKVPCCTDPLVDGENIQLPCFESNDMNELVEIETIAVPAHTRGSLVFCLRTKFGEQAEYMFTGDTIFSGGGGVPFEADVGVETDKQLRRSNGNTHIRGNLGRMAMERCFTEVISRAKPNDLSSGSGDRILIFPGHEYTQELLIRQFQNMVEENRWKNFSPRDYFETVSHMYVAFHRRSLPHNSGRLLLVPSTLQREVHINTHFRSLRRSAELVVRALKFWRNNFCIVKTDETQLVENGVDIQKSLPRKSKSGVKKWNLDASSASESVFTTVYTADLQAIIEDLGSGKIEKNNAIEQLQSITKKLNVPVVNKRAIPGFLPSDKNIYRGICGLAILGSRPSAMTISDSRTMKIPPPMDYNSDKILVSMKRLIVVLTRLGFSQTSDGEDVSIIIKELWNEANKYCNPAEFNGSKYNKVDLESSNWQDRIEIGMLKWLMYGVSANQPSWFTKICCMPCSGDISKNNLVYPEHPASKMNKKSGDLVSHDLLTCYLCRNATGCIQMQDIGTCLFDGESEESNGGSNLGNQEVEIALPQSILGEEAAHSNNDNDNVIAFPTNCCT</sequence>
<feature type="compositionally biased region" description="Basic and acidic residues" evidence="1">
    <location>
        <begin position="1"/>
        <end position="10"/>
    </location>
</feature>
<evidence type="ECO:0000256" key="1">
    <source>
        <dbReference type="SAM" id="MobiDB-lite"/>
    </source>
</evidence>
<dbReference type="SMART" id="SM00849">
    <property type="entry name" value="Lactamase_B"/>
    <property type="match status" value="1"/>
</dbReference>
<dbReference type="AlphaFoldDB" id="A0A1E7FBS8"/>